<feature type="domain" description="Ketoreductase" evidence="3">
    <location>
        <begin position="4"/>
        <end position="157"/>
    </location>
</feature>
<evidence type="ECO:0000259" key="3">
    <source>
        <dbReference type="SMART" id="SM00822"/>
    </source>
</evidence>
<dbReference type="InterPro" id="IPR057326">
    <property type="entry name" value="KR_dom"/>
</dbReference>
<dbReference type="FunFam" id="3.40.50.720:FF:000084">
    <property type="entry name" value="Short-chain dehydrogenase reductase"/>
    <property type="match status" value="1"/>
</dbReference>
<dbReference type="SUPFAM" id="SSF51735">
    <property type="entry name" value="NAD(P)-binding Rossmann-fold domains"/>
    <property type="match status" value="1"/>
</dbReference>
<dbReference type="InterPro" id="IPR002347">
    <property type="entry name" value="SDR_fam"/>
</dbReference>
<name>A0A5C4VD35_9ACTN</name>
<dbReference type="Pfam" id="PF13561">
    <property type="entry name" value="adh_short_C2"/>
    <property type="match status" value="1"/>
</dbReference>
<dbReference type="SMART" id="SM00822">
    <property type="entry name" value="PKS_KR"/>
    <property type="match status" value="1"/>
</dbReference>
<keyword evidence="2" id="KW-0560">Oxidoreductase</keyword>
<dbReference type="Gene3D" id="3.40.50.720">
    <property type="entry name" value="NAD(P)-binding Rossmann-like Domain"/>
    <property type="match status" value="1"/>
</dbReference>
<dbReference type="OrthoDB" id="9803333at2"/>
<dbReference type="RefSeq" id="WP_139637080.1">
    <property type="nucleotide sequence ID" value="NZ_VDLX02000025.1"/>
</dbReference>
<sequence>MSARTALITGGTSGIGRAAARALHDRGYRVAVTGRRQESVERAREELPDDVLVLRSDAGSLSDIDKVVSDIGEHFGTLTTLFLNAGVNRPMTLETFDESGYDEVFAVNTKGVFFTLAKALPLLSDGASVIVTVGIGATRSLTGSCVAAGSHGAMLAMIPTLALELAPRRIRINAVSPGMTDTPMTRASIRTSTEDVAGTMATMAEHNPFGRLATPEDIAGTVAFLASDDASYVTGQEIVVSGGAGLAI</sequence>
<evidence type="ECO:0000256" key="1">
    <source>
        <dbReference type="ARBA" id="ARBA00006484"/>
    </source>
</evidence>
<dbReference type="InterPro" id="IPR036291">
    <property type="entry name" value="NAD(P)-bd_dom_sf"/>
</dbReference>
<evidence type="ECO:0000313" key="4">
    <source>
        <dbReference type="EMBL" id="KAB8188488.1"/>
    </source>
</evidence>
<dbReference type="AlphaFoldDB" id="A0A5C4VD35"/>
<comment type="similarity">
    <text evidence="1">Belongs to the short-chain dehydrogenases/reductases (SDR) family.</text>
</comment>
<evidence type="ECO:0000256" key="2">
    <source>
        <dbReference type="ARBA" id="ARBA00023002"/>
    </source>
</evidence>
<dbReference type="CDD" id="cd05233">
    <property type="entry name" value="SDR_c"/>
    <property type="match status" value="1"/>
</dbReference>
<dbReference type="PRINTS" id="PR00081">
    <property type="entry name" value="GDHRDH"/>
</dbReference>
<keyword evidence="5" id="KW-1185">Reference proteome</keyword>
<dbReference type="PANTHER" id="PTHR42760">
    <property type="entry name" value="SHORT-CHAIN DEHYDROGENASES/REDUCTASES FAMILY MEMBER"/>
    <property type="match status" value="1"/>
</dbReference>
<organism evidence="4 5">
    <name type="scientific">Nonomuraea phyllanthi</name>
    <dbReference type="NCBI Taxonomy" id="2219224"/>
    <lineage>
        <taxon>Bacteria</taxon>
        <taxon>Bacillati</taxon>
        <taxon>Actinomycetota</taxon>
        <taxon>Actinomycetes</taxon>
        <taxon>Streptosporangiales</taxon>
        <taxon>Streptosporangiaceae</taxon>
        <taxon>Nonomuraea</taxon>
    </lineage>
</organism>
<dbReference type="Proteomes" id="UP000312512">
    <property type="component" value="Unassembled WGS sequence"/>
</dbReference>
<dbReference type="EMBL" id="VDLX02000025">
    <property type="protein sequence ID" value="KAB8188488.1"/>
    <property type="molecule type" value="Genomic_DNA"/>
</dbReference>
<comment type="caution">
    <text evidence="4">The sequence shown here is derived from an EMBL/GenBank/DDBJ whole genome shotgun (WGS) entry which is preliminary data.</text>
</comment>
<proteinExistence type="inferred from homology"/>
<reference evidence="4 5" key="1">
    <citation type="submission" date="2019-10" db="EMBL/GenBank/DDBJ databases">
        <title>Nonomuraea sp. nov., isolated from Phyllanthus amarus.</title>
        <authorList>
            <person name="Klykleung N."/>
            <person name="Tanasupawat S."/>
        </authorList>
    </citation>
    <scope>NUCLEOTIDE SEQUENCE [LARGE SCALE GENOMIC DNA]</scope>
    <source>
        <strain evidence="4 5">PA1-10</strain>
    </source>
</reference>
<accession>A0A5C4VD35</accession>
<protein>
    <submittedName>
        <fullName evidence="4">SDR family oxidoreductase</fullName>
    </submittedName>
</protein>
<dbReference type="GO" id="GO:0016616">
    <property type="term" value="F:oxidoreductase activity, acting on the CH-OH group of donors, NAD or NADP as acceptor"/>
    <property type="evidence" value="ECO:0007669"/>
    <property type="project" value="UniProtKB-ARBA"/>
</dbReference>
<gene>
    <name evidence="4" type="ORF">FH608_044480</name>
</gene>
<evidence type="ECO:0000313" key="5">
    <source>
        <dbReference type="Proteomes" id="UP000312512"/>
    </source>
</evidence>